<accession>A0A8J2REV3</accession>
<dbReference type="InterPro" id="IPR036457">
    <property type="entry name" value="PPM-type-like_dom_sf"/>
</dbReference>
<evidence type="ECO:0000256" key="2">
    <source>
        <dbReference type="ARBA" id="ARBA00022801"/>
    </source>
</evidence>
<feature type="compositionally biased region" description="Polar residues" evidence="5">
    <location>
        <begin position="236"/>
        <end position="267"/>
    </location>
</feature>
<comment type="similarity">
    <text evidence="4">Belongs to the PP2C family.</text>
</comment>
<dbReference type="CDD" id="cd00143">
    <property type="entry name" value="PP2Cc"/>
    <property type="match status" value="1"/>
</dbReference>
<protein>
    <recommendedName>
        <fullName evidence="7">PPM-type phosphatase domain-containing protein</fullName>
    </recommendedName>
</protein>
<evidence type="ECO:0000256" key="6">
    <source>
        <dbReference type="SAM" id="Phobius"/>
    </source>
</evidence>
<dbReference type="InterPro" id="IPR015655">
    <property type="entry name" value="PP2C"/>
</dbReference>
<proteinExistence type="inferred from homology"/>
<evidence type="ECO:0000256" key="5">
    <source>
        <dbReference type="SAM" id="MobiDB-lite"/>
    </source>
</evidence>
<dbReference type="PROSITE" id="PS51746">
    <property type="entry name" value="PPM_2"/>
    <property type="match status" value="1"/>
</dbReference>
<name>A0A8J2REV3_9CRUS</name>
<evidence type="ECO:0000259" key="7">
    <source>
        <dbReference type="PROSITE" id="PS51746"/>
    </source>
</evidence>
<comment type="caution">
    <text evidence="8">The sequence shown here is derived from an EMBL/GenBank/DDBJ whole genome shotgun (WGS) entry which is preliminary data.</text>
</comment>
<feature type="transmembrane region" description="Helical" evidence="6">
    <location>
        <begin position="67"/>
        <end position="84"/>
    </location>
</feature>
<dbReference type="InterPro" id="IPR000222">
    <property type="entry name" value="PP2C_BS"/>
</dbReference>
<sequence length="562" mass="62306">MDDSTESDVLYEACSILMRLSARSIKGIRADIDQIELPNLSIELQNLVEEPPVFGADRNGNNNGFNFIPLILGLFILGLIGAAARNERIQGWTLLLSRILRKLVRKVKTYITRMILTLGPVRKGDLLHLHMKSPGSTWDLRSSSQTSACFALQGRRPKMEDRFTLVEKLGSTPLNLFAIYDGHGGEFAADFAQRWIVNWLEKRSGNYKNKSPLYQQQPSVSPPNTHQEVRIEEPNGTDNTSETALSDKNGTTAKTARKNSVTGQQQEPILHSEMAKTPSMKRRQQSQQEGRVSSFTPRAFQYCGWLVIGQGETPSGNSMLRRGSSGREAIRTLELRRKSSAHSARINIPNMSSTSKRPSLVPSGEFDLSNELTTAIMESDKALLVEAKKRNDVAGSTALVAILDTARGQLAVANVGDSRGILCDAKGTVIPLSFDHKPQQLKERKRIQEAGGFISFNGVWRVAGILATSRALGDFPLKDRKLLIAEPDVLSFDLYDLRLHQPSFLILASDGLWDAFSNEEAAFYVRQRLHEPHLGAKSLAMQAYQRGSVDNITVLVINLSKL</sequence>
<evidence type="ECO:0000256" key="1">
    <source>
        <dbReference type="ARBA" id="ARBA00022723"/>
    </source>
</evidence>
<dbReference type="InterPro" id="IPR001932">
    <property type="entry name" value="PPM-type_phosphatase-like_dom"/>
</dbReference>
<dbReference type="PROSITE" id="PS01032">
    <property type="entry name" value="PPM_1"/>
    <property type="match status" value="1"/>
</dbReference>
<evidence type="ECO:0000256" key="4">
    <source>
        <dbReference type="RuleBase" id="RU003465"/>
    </source>
</evidence>
<keyword evidence="6" id="KW-1133">Transmembrane helix</keyword>
<dbReference type="EMBL" id="CAKKLH010000043">
    <property type="protein sequence ID" value="CAH0100674.1"/>
    <property type="molecule type" value="Genomic_DNA"/>
</dbReference>
<keyword evidence="6" id="KW-0472">Membrane</keyword>
<gene>
    <name evidence="8" type="ORF">DGAL_LOCUS2961</name>
</gene>
<dbReference type="PANTHER" id="PTHR47992">
    <property type="entry name" value="PROTEIN PHOSPHATASE"/>
    <property type="match status" value="1"/>
</dbReference>
<dbReference type="GO" id="GO:0004722">
    <property type="term" value="F:protein serine/threonine phosphatase activity"/>
    <property type="evidence" value="ECO:0007669"/>
    <property type="project" value="InterPro"/>
</dbReference>
<feature type="region of interest" description="Disordered" evidence="5">
    <location>
        <begin position="210"/>
        <end position="293"/>
    </location>
</feature>
<keyword evidence="9" id="KW-1185">Reference proteome</keyword>
<organism evidence="8 9">
    <name type="scientific">Daphnia galeata</name>
    <dbReference type="NCBI Taxonomy" id="27404"/>
    <lineage>
        <taxon>Eukaryota</taxon>
        <taxon>Metazoa</taxon>
        <taxon>Ecdysozoa</taxon>
        <taxon>Arthropoda</taxon>
        <taxon>Crustacea</taxon>
        <taxon>Branchiopoda</taxon>
        <taxon>Diplostraca</taxon>
        <taxon>Cladocera</taxon>
        <taxon>Anomopoda</taxon>
        <taxon>Daphniidae</taxon>
        <taxon>Daphnia</taxon>
    </lineage>
</organism>
<feature type="compositionally biased region" description="Polar residues" evidence="5">
    <location>
        <begin position="210"/>
        <end position="226"/>
    </location>
</feature>
<dbReference type="SUPFAM" id="SSF81606">
    <property type="entry name" value="PP2C-like"/>
    <property type="match status" value="1"/>
</dbReference>
<dbReference type="SMART" id="SM00332">
    <property type="entry name" value="PP2Cc"/>
    <property type="match status" value="1"/>
</dbReference>
<dbReference type="SMART" id="SM00331">
    <property type="entry name" value="PP2C_SIG"/>
    <property type="match status" value="1"/>
</dbReference>
<keyword evidence="1" id="KW-0479">Metal-binding</keyword>
<dbReference type="Gene3D" id="3.60.40.10">
    <property type="entry name" value="PPM-type phosphatase domain"/>
    <property type="match status" value="2"/>
</dbReference>
<reference evidence="8" key="1">
    <citation type="submission" date="2021-11" db="EMBL/GenBank/DDBJ databases">
        <authorList>
            <person name="Schell T."/>
        </authorList>
    </citation>
    <scope>NUCLEOTIDE SEQUENCE</scope>
    <source>
        <strain evidence="8">M5</strain>
    </source>
</reference>
<evidence type="ECO:0000313" key="9">
    <source>
        <dbReference type="Proteomes" id="UP000789390"/>
    </source>
</evidence>
<keyword evidence="6" id="KW-0812">Transmembrane</keyword>
<evidence type="ECO:0000256" key="3">
    <source>
        <dbReference type="ARBA" id="ARBA00022912"/>
    </source>
</evidence>
<dbReference type="OrthoDB" id="343114at2759"/>
<evidence type="ECO:0000313" key="8">
    <source>
        <dbReference type="EMBL" id="CAH0100674.1"/>
    </source>
</evidence>
<dbReference type="GO" id="GO:0046872">
    <property type="term" value="F:metal ion binding"/>
    <property type="evidence" value="ECO:0007669"/>
    <property type="project" value="UniProtKB-KW"/>
</dbReference>
<dbReference type="AlphaFoldDB" id="A0A8J2REV3"/>
<dbReference type="Proteomes" id="UP000789390">
    <property type="component" value="Unassembled WGS sequence"/>
</dbReference>
<feature type="domain" description="PPM-type phosphatase" evidence="7">
    <location>
        <begin position="146"/>
        <end position="559"/>
    </location>
</feature>
<dbReference type="Pfam" id="PF00481">
    <property type="entry name" value="PP2C"/>
    <property type="match status" value="2"/>
</dbReference>
<keyword evidence="2 4" id="KW-0378">Hydrolase</keyword>
<keyword evidence="3 4" id="KW-0904">Protein phosphatase</keyword>